<dbReference type="AlphaFoldDB" id="A0A2T0KGV3"/>
<name>A0A2T0KGV3_9ACTN</name>
<evidence type="ECO:0000313" key="2">
    <source>
        <dbReference type="Proteomes" id="UP000239415"/>
    </source>
</evidence>
<sequence>MRLIRVVLPVVLFALAGCAGGGAPPRYLNPAGSCPGVDAAAERLTDRPLPADFVAVSAVLCHSGLPGLPSGAPAAQPSARRSTGPFGDLLTALREPPPEPPRGEFACPAMMQAPIVLALTDASGRTVLPALPATACGFRTPAVDAAVQALTWS</sequence>
<protein>
    <submittedName>
        <fullName evidence="1">Uncharacterized protein</fullName>
    </submittedName>
</protein>
<evidence type="ECO:0000313" key="1">
    <source>
        <dbReference type="EMBL" id="PRX22666.1"/>
    </source>
</evidence>
<proteinExistence type="predicted"/>
<dbReference type="Proteomes" id="UP000239415">
    <property type="component" value="Unassembled WGS sequence"/>
</dbReference>
<gene>
    <name evidence="1" type="ORF">CLV67_104194</name>
</gene>
<comment type="caution">
    <text evidence="1">The sequence shown here is derived from an EMBL/GenBank/DDBJ whole genome shotgun (WGS) entry which is preliminary data.</text>
</comment>
<keyword evidence="2" id="KW-1185">Reference proteome</keyword>
<accession>A0A2T0KGV3</accession>
<dbReference type="RefSeq" id="WP_146169065.1">
    <property type="nucleotide sequence ID" value="NZ_BOMO01000020.1"/>
</dbReference>
<dbReference type="EMBL" id="PVMZ01000004">
    <property type="protein sequence ID" value="PRX22666.1"/>
    <property type="molecule type" value="Genomic_DNA"/>
</dbReference>
<organism evidence="1 2">
    <name type="scientific">Actinoplanes italicus</name>
    <dbReference type="NCBI Taxonomy" id="113567"/>
    <lineage>
        <taxon>Bacteria</taxon>
        <taxon>Bacillati</taxon>
        <taxon>Actinomycetota</taxon>
        <taxon>Actinomycetes</taxon>
        <taxon>Micromonosporales</taxon>
        <taxon>Micromonosporaceae</taxon>
        <taxon>Actinoplanes</taxon>
    </lineage>
</organism>
<dbReference type="PROSITE" id="PS51257">
    <property type="entry name" value="PROKAR_LIPOPROTEIN"/>
    <property type="match status" value="1"/>
</dbReference>
<dbReference type="OrthoDB" id="3295547at2"/>
<reference evidence="1 2" key="1">
    <citation type="submission" date="2018-03" db="EMBL/GenBank/DDBJ databases">
        <title>Genomic Encyclopedia of Archaeal and Bacterial Type Strains, Phase II (KMG-II): from individual species to whole genera.</title>
        <authorList>
            <person name="Goeker M."/>
        </authorList>
    </citation>
    <scope>NUCLEOTIDE SEQUENCE [LARGE SCALE GENOMIC DNA]</scope>
    <source>
        <strain evidence="1 2">DSM 43146</strain>
    </source>
</reference>